<dbReference type="EMBL" id="CP061799">
    <property type="protein sequence ID" value="QTA79768.1"/>
    <property type="molecule type" value="Genomic_DNA"/>
</dbReference>
<dbReference type="Gene3D" id="3.40.50.150">
    <property type="entry name" value="Vaccinia Virus protein VP39"/>
    <property type="match status" value="1"/>
</dbReference>
<dbReference type="InterPro" id="IPR010233">
    <property type="entry name" value="UbiG_MeTrfase"/>
</dbReference>
<dbReference type="SUPFAM" id="SSF53335">
    <property type="entry name" value="S-adenosyl-L-methionine-dependent methyltransferases"/>
    <property type="match status" value="1"/>
</dbReference>
<dbReference type="GO" id="GO:0061542">
    <property type="term" value="F:3-demethylubiquinol 3-O-methyltransferase activity"/>
    <property type="evidence" value="ECO:0007669"/>
    <property type="project" value="InterPro"/>
</dbReference>
<keyword evidence="1" id="KW-0489">Methyltransferase</keyword>
<protein>
    <submittedName>
        <fullName evidence="5">Ubiquinone biosynthesis O-methyltransferase</fullName>
    </submittedName>
</protein>
<keyword evidence="3" id="KW-0831">Ubiquinone biosynthesis</keyword>
<dbReference type="Proteomes" id="UP000663720">
    <property type="component" value="Chromosome"/>
</dbReference>
<dbReference type="PANTHER" id="PTHR43464">
    <property type="entry name" value="METHYLTRANSFERASE"/>
    <property type="match status" value="1"/>
</dbReference>
<evidence type="ECO:0000256" key="1">
    <source>
        <dbReference type="ARBA" id="ARBA00022603"/>
    </source>
</evidence>
<evidence type="ECO:0000256" key="4">
    <source>
        <dbReference type="ARBA" id="ARBA00022691"/>
    </source>
</evidence>
<reference evidence="5" key="1">
    <citation type="journal article" date="2021" name="Microb. Physiol.">
        <title>Proteogenomic Insights into the Physiology of Marine, Sulfate-Reducing, Filamentous Desulfonema limicola and Desulfonema magnum.</title>
        <authorList>
            <person name="Schnaars V."/>
            <person name="Wohlbrand L."/>
            <person name="Scheve S."/>
            <person name="Hinrichs C."/>
            <person name="Reinhardt R."/>
            <person name="Rabus R."/>
        </authorList>
    </citation>
    <scope>NUCLEOTIDE SEQUENCE</scope>
    <source>
        <strain evidence="5">5ac10</strain>
    </source>
</reference>
<evidence type="ECO:0000256" key="2">
    <source>
        <dbReference type="ARBA" id="ARBA00022679"/>
    </source>
</evidence>
<dbReference type="CDD" id="cd02440">
    <property type="entry name" value="AdoMet_MTases"/>
    <property type="match status" value="1"/>
</dbReference>
<evidence type="ECO:0000313" key="5">
    <source>
        <dbReference type="EMBL" id="QTA79768.1"/>
    </source>
</evidence>
<sequence>MVNITAYGENMDQADVDINVDINEINKFDKLASKWWDLSGESKSLHDINPLRSGYIKERAELKNARVLDLGCGGGILSEAMAAAGADVTGIDMGKEPLAAAKLHLEKSGYKIDYYQTTAESMAVSDPESFDLITCMELLEHVPNPGSVINACYKLLKPGGNIFFATINRTFKSFVFAIIGAEYILRLLPRGTHKFNKFVKPLEIEQWAEKAGFIKKDLSGMEYNPFTQKYFLSNNTKVNYLMHFYKNLS</sequence>
<evidence type="ECO:0000313" key="6">
    <source>
        <dbReference type="Proteomes" id="UP000663720"/>
    </source>
</evidence>
<dbReference type="HAMAP" id="MF_00472">
    <property type="entry name" value="UbiG"/>
    <property type="match status" value="1"/>
</dbReference>
<keyword evidence="6" id="KW-1185">Reference proteome</keyword>
<dbReference type="KEGG" id="dli:dnl_20460"/>
<accession>A0A975GG01</accession>
<dbReference type="GO" id="GO:0010420">
    <property type="term" value="F:polyprenyldihydroxybenzoate methyltransferase activity"/>
    <property type="evidence" value="ECO:0007669"/>
    <property type="project" value="InterPro"/>
</dbReference>
<dbReference type="GO" id="GO:0032259">
    <property type="term" value="P:methylation"/>
    <property type="evidence" value="ECO:0007669"/>
    <property type="project" value="UniProtKB-KW"/>
</dbReference>
<dbReference type="FunFam" id="3.40.50.150:FF:000028">
    <property type="entry name" value="Ubiquinone biosynthesis O-methyltransferase"/>
    <property type="match status" value="1"/>
</dbReference>
<dbReference type="AlphaFoldDB" id="A0A975GG01"/>
<dbReference type="NCBIfam" id="TIGR01983">
    <property type="entry name" value="UbiG"/>
    <property type="match status" value="1"/>
</dbReference>
<proteinExistence type="inferred from homology"/>
<dbReference type="InterPro" id="IPR029063">
    <property type="entry name" value="SAM-dependent_MTases_sf"/>
</dbReference>
<gene>
    <name evidence="5" type="primary">ubiG</name>
    <name evidence="5" type="ORF">dnl_20460</name>
</gene>
<keyword evidence="4" id="KW-0949">S-adenosyl-L-methionine</keyword>
<name>A0A975GG01_9BACT</name>
<keyword evidence="2" id="KW-0808">Transferase</keyword>
<dbReference type="Pfam" id="PF13489">
    <property type="entry name" value="Methyltransf_23"/>
    <property type="match status" value="1"/>
</dbReference>
<keyword evidence="5" id="KW-0830">Ubiquinone</keyword>
<evidence type="ECO:0000256" key="3">
    <source>
        <dbReference type="ARBA" id="ARBA00022688"/>
    </source>
</evidence>
<organism evidence="5 6">
    <name type="scientific">Desulfonema limicola</name>
    <dbReference type="NCBI Taxonomy" id="45656"/>
    <lineage>
        <taxon>Bacteria</taxon>
        <taxon>Pseudomonadati</taxon>
        <taxon>Thermodesulfobacteriota</taxon>
        <taxon>Desulfobacteria</taxon>
        <taxon>Desulfobacterales</taxon>
        <taxon>Desulfococcaceae</taxon>
        <taxon>Desulfonema</taxon>
    </lineage>
</organism>
<dbReference type="PANTHER" id="PTHR43464:SF19">
    <property type="entry name" value="UBIQUINONE BIOSYNTHESIS O-METHYLTRANSFERASE, MITOCHONDRIAL"/>
    <property type="match status" value="1"/>
</dbReference>